<dbReference type="FunFam" id="3.30.63.10:FF:000002">
    <property type="entry name" value="Guanylate kinase 1"/>
    <property type="match status" value="1"/>
</dbReference>
<reference evidence="8" key="1">
    <citation type="submission" date="2022-04" db="EMBL/GenBank/DDBJ databases">
        <authorList>
            <person name="Xu L."/>
            <person name="Lv Z."/>
        </authorList>
    </citation>
    <scope>NUCLEOTIDE SEQUENCE</scope>
    <source>
        <strain evidence="8">LV_2022a</strain>
    </source>
</reference>
<keyword evidence="4" id="KW-0547">Nucleotide-binding</keyword>
<dbReference type="FunFam" id="3.40.50.300:FF:000776">
    <property type="entry name" value="Guanylate kinase 2"/>
    <property type="match status" value="1"/>
</dbReference>
<dbReference type="Gene3D" id="3.40.50.300">
    <property type="entry name" value="P-loop containing nucleotide triphosphate hydrolases"/>
    <property type="match status" value="1"/>
</dbReference>
<dbReference type="InterPro" id="IPR008144">
    <property type="entry name" value="Guanylate_kin-like_dom"/>
</dbReference>
<evidence type="ECO:0000313" key="9">
    <source>
        <dbReference type="Proteomes" id="UP001292079"/>
    </source>
</evidence>
<organism evidence="8 9">
    <name type="scientific">Schistosoma mekongi</name>
    <name type="common">Parasitic worm</name>
    <dbReference type="NCBI Taxonomy" id="38744"/>
    <lineage>
        <taxon>Eukaryota</taxon>
        <taxon>Metazoa</taxon>
        <taxon>Spiralia</taxon>
        <taxon>Lophotrochozoa</taxon>
        <taxon>Platyhelminthes</taxon>
        <taxon>Trematoda</taxon>
        <taxon>Digenea</taxon>
        <taxon>Strigeidida</taxon>
        <taxon>Schistosomatoidea</taxon>
        <taxon>Schistosomatidae</taxon>
        <taxon>Schistosoma</taxon>
    </lineage>
</organism>
<evidence type="ECO:0000256" key="4">
    <source>
        <dbReference type="ARBA" id="ARBA00022741"/>
    </source>
</evidence>
<feature type="domain" description="Guanylate kinase-like" evidence="7">
    <location>
        <begin position="4"/>
        <end position="191"/>
    </location>
</feature>
<reference evidence="8" key="2">
    <citation type="journal article" date="2023" name="Infect Dis Poverty">
        <title>Chromosome-scale genome of the human blood fluke Schistosoma mekongi and its implications for public health.</title>
        <authorList>
            <person name="Zhou M."/>
            <person name="Xu L."/>
            <person name="Xu D."/>
            <person name="Chen W."/>
            <person name="Khan J."/>
            <person name="Hu Y."/>
            <person name="Huang H."/>
            <person name="Wei H."/>
            <person name="Zhang Y."/>
            <person name="Chusongsang P."/>
            <person name="Tanasarnprasert K."/>
            <person name="Hu X."/>
            <person name="Limpanont Y."/>
            <person name="Lv Z."/>
        </authorList>
    </citation>
    <scope>NUCLEOTIDE SEQUENCE</scope>
    <source>
        <strain evidence="8">LV_2022a</strain>
    </source>
</reference>
<dbReference type="GO" id="GO:0005524">
    <property type="term" value="F:ATP binding"/>
    <property type="evidence" value="ECO:0007669"/>
    <property type="project" value="UniProtKB-KW"/>
</dbReference>
<name>A0AAE1Z6Z6_SCHME</name>
<dbReference type="EMBL" id="JALJAT010000006">
    <property type="protein sequence ID" value="KAK4468468.1"/>
    <property type="molecule type" value="Genomic_DNA"/>
</dbReference>
<protein>
    <recommendedName>
        <fullName evidence="2">guanylate kinase</fullName>
        <ecNumber evidence="2">2.7.4.8</ecNumber>
    </recommendedName>
</protein>
<evidence type="ECO:0000259" key="7">
    <source>
        <dbReference type="PROSITE" id="PS50052"/>
    </source>
</evidence>
<evidence type="ECO:0000256" key="2">
    <source>
        <dbReference type="ARBA" id="ARBA00012961"/>
    </source>
</evidence>
<keyword evidence="9" id="KW-1185">Reference proteome</keyword>
<dbReference type="Gene3D" id="3.30.63.10">
    <property type="entry name" value="Guanylate Kinase phosphate binding domain"/>
    <property type="match status" value="1"/>
</dbReference>
<keyword evidence="5" id="KW-0418">Kinase</keyword>
<dbReference type="Proteomes" id="UP001292079">
    <property type="component" value="Unassembled WGS sequence"/>
</dbReference>
<dbReference type="GO" id="GO:0004385">
    <property type="term" value="F:GMP kinase activity"/>
    <property type="evidence" value="ECO:0007669"/>
    <property type="project" value="UniProtKB-EC"/>
</dbReference>
<comment type="caution">
    <text evidence="8">The sequence shown here is derived from an EMBL/GenBank/DDBJ whole genome shotgun (WGS) entry which is preliminary data.</text>
</comment>
<keyword evidence="6" id="KW-0067">ATP-binding</keyword>
<dbReference type="EC" id="2.7.4.8" evidence="2"/>
<evidence type="ECO:0000313" key="8">
    <source>
        <dbReference type="EMBL" id="KAK4468468.1"/>
    </source>
</evidence>
<evidence type="ECO:0000256" key="6">
    <source>
        <dbReference type="ARBA" id="ARBA00022840"/>
    </source>
</evidence>
<sequence length="201" mass="22582">MSKLPVYVFSGPSGAGKSTVLQMLMEKFPNNFGFSVSHTTRKPRPGEKDGIDYHFTDRDTFLSEMSEGKFLEYAEFAGNIYGTSRSAVQSVLDTGRICILDVELEGVKSIHALQPPLNAQYILIRPSSIDDLEKRLRGRGTETEETISKRLARAREDIEFSETKEGQKLFTKIIINDDLSTAYKELEDFLLPTIKCTKCGL</sequence>
<dbReference type="Pfam" id="PF00625">
    <property type="entry name" value="Guanylate_kin"/>
    <property type="match status" value="1"/>
</dbReference>
<keyword evidence="3" id="KW-0808">Transferase</keyword>
<dbReference type="InterPro" id="IPR027417">
    <property type="entry name" value="P-loop_NTPase"/>
</dbReference>
<dbReference type="GO" id="GO:0005829">
    <property type="term" value="C:cytosol"/>
    <property type="evidence" value="ECO:0007669"/>
    <property type="project" value="TreeGrafter"/>
</dbReference>
<dbReference type="InterPro" id="IPR017665">
    <property type="entry name" value="Guanylate_kinase"/>
</dbReference>
<evidence type="ECO:0000256" key="1">
    <source>
        <dbReference type="ARBA" id="ARBA00005790"/>
    </source>
</evidence>
<dbReference type="PROSITE" id="PS00856">
    <property type="entry name" value="GUANYLATE_KINASE_1"/>
    <property type="match status" value="1"/>
</dbReference>
<evidence type="ECO:0000256" key="3">
    <source>
        <dbReference type="ARBA" id="ARBA00022679"/>
    </source>
</evidence>
<dbReference type="CDD" id="cd00071">
    <property type="entry name" value="GMPK"/>
    <property type="match status" value="1"/>
</dbReference>
<dbReference type="SMART" id="SM00072">
    <property type="entry name" value="GuKc"/>
    <property type="match status" value="1"/>
</dbReference>
<gene>
    <name evidence="8" type="ORF">MN116_007672</name>
</gene>
<proteinExistence type="inferred from homology"/>
<comment type="similarity">
    <text evidence="1">Belongs to the guanylate kinase family.</text>
</comment>
<dbReference type="PANTHER" id="PTHR23117">
    <property type="entry name" value="GUANYLATE KINASE-RELATED"/>
    <property type="match status" value="1"/>
</dbReference>
<dbReference type="SUPFAM" id="SSF52540">
    <property type="entry name" value="P-loop containing nucleoside triphosphate hydrolases"/>
    <property type="match status" value="1"/>
</dbReference>
<accession>A0AAE1Z6Z6</accession>
<dbReference type="InterPro" id="IPR020590">
    <property type="entry name" value="Guanylate_kinase_CS"/>
</dbReference>
<dbReference type="NCBIfam" id="TIGR03263">
    <property type="entry name" value="guanyl_kin"/>
    <property type="match status" value="1"/>
</dbReference>
<dbReference type="AlphaFoldDB" id="A0AAE1Z6Z6"/>
<dbReference type="PANTHER" id="PTHR23117:SF13">
    <property type="entry name" value="GUANYLATE KINASE"/>
    <property type="match status" value="1"/>
</dbReference>
<dbReference type="InterPro" id="IPR008145">
    <property type="entry name" value="GK/Ca_channel_bsu"/>
</dbReference>
<evidence type="ECO:0000256" key="5">
    <source>
        <dbReference type="ARBA" id="ARBA00022777"/>
    </source>
</evidence>
<dbReference type="PROSITE" id="PS50052">
    <property type="entry name" value="GUANYLATE_KINASE_2"/>
    <property type="match status" value="1"/>
</dbReference>